<gene>
    <name evidence="1" type="ORF">V5E97_01995</name>
</gene>
<reference evidence="1" key="1">
    <citation type="submission" date="2024-05" db="EMBL/GenBank/DDBJ databases">
        <title>Planctomycetes of the genus Singulisphaera possess chitinolytic capabilities.</title>
        <authorList>
            <person name="Ivanova A."/>
        </authorList>
    </citation>
    <scope>NUCLEOTIDE SEQUENCE</scope>
    <source>
        <strain evidence="1">Ch08T</strain>
    </source>
</reference>
<name>A0AAU7CHT7_9BACT</name>
<evidence type="ECO:0000313" key="1">
    <source>
        <dbReference type="EMBL" id="XBH04814.1"/>
    </source>
</evidence>
<proteinExistence type="predicted"/>
<dbReference type="RefSeq" id="WP_406697613.1">
    <property type="nucleotide sequence ID" value="NZ_CP155447.1"/>
</dbReference>
<dbReference type="EMBL" id="CP155447">
    <property type="protein sequence ID" value="XBH04814.1"/>
    <property type="molecule type" value="Genomic_DNA"/>
</dbReference>
<sequence>MIEDDFFAIIDPLLRPSGLIAEDGEEYREPPLDILRYYRRPVRLHWIPWLGRALSVVAVVRQPIDIGLSVVDYRRFMTRLAMAVNGRFPPWQKQGPRGLVIGLTTVVLTPEPIGPEDEAILRQVLGSLGRTRAVPFGVIRVNLGQEAISFALASSNDQLFPEPLLLADALTEHFRRFVPLMEL</sequence>
<dbReference type="AlphaFoldDB" id="A0AAU7CHT7"/>
<organism evidence="1">
    <name type="scientific">Singulisphaera sp. Ch08</name>
    <dbReference type="NCBI Taxonomy" id="3120278"/>
    <lineage>
        <taxon>Bacteria</taxon>
        <taxon>Pseudomonadati</taxon>
        <taxon>Planctomycetota</taxon>
        <taxon>Planctomycetia</taxon>
        <taxon>Isosphaerales</taxon>
        <taxon>Isosphaeraceae</taxon>
        <taxon>Singulisphaera</taxon>
    </lineage>
</organism>
<protein>
    <submittedName>
        <fullName evidence="1">Uncharacterized protein</fullName>
    </submittedName>
</protein>
<accession>A0AAU7CHT7</accession>